<protein>
    <submittedName>
        <fullName evidence="2">Uncharacterized protein</fullName>
    </submittedName>
</protein>
<feature type="compositionally biased region" description="Basic residues" evidence="1">
    <location>
        <begin position="89"/>
        <end position="99"/>
    </location>
</feature>
<dbReference type="EMBL" id="JAINDJ010000004">
    <property type="protein sequence ID" value="KAG9451463.1"/>
    <property type="molecule type" value="Genomic_DNA"/>
</dbReference>
<feature type="region of interest" description="Disordered" evidence="1">
    <location>
        <begin position="48"/>
        <end position="116"/>
    </location>
</feature>
<proteinExistence type="predicted"/>
<gene>
    <name evidence="2" type="ORF">H6P81_011428</name>
</gene>
<feature type="compositionally biased region" description="Basic and acidic residues" evidence="1">
    <location>
        <begin position="100"/>
        <end position="116"/>
    </location>
</feature>
<evidence type="ECO:0000313" key="2">
    <source>
        <dbReference type="EMBL" id="KAG9451463.1"/>
    </source>
</evidence>
<keyword evidence="3" id="KW-1185">Reference proteome</keyword>
<evidence type="ECO:0000313" key="3">
    <source>
        <dbReference type="Proteomes" id="UP000825729"/>
    </source>
</evidence>
<reference evidence="2 3" key="1">
    <citation type="submission" date="2021-07" db="EMBL/GenBank/DDBJ databases">
        <title>The Aristolochia fimbriata genome: insights into angiosperm evolution, floral development and chemical biosynthesis.</title>
        <authorList>
            <person name="Jiao Y."/>
        </authorList>
    </citation>
    <scope>NUCLEOTIDE SEQUENCE [LARGE SCALE GENOMIC DNA]</scope>
    <source>
        <strain evidence="2">IBCAS-2021</strain>
        <tissue evidence="2">Leaf</tissue>
    </source>
</reference>
<name>A0AAV7ERH0_ARIFI</name>
<dbReference type="AlphaFoldDB" id="A0AAV7ERH0"/>
<dbReference type="Proteomes" id="UP000825729">
    <property type="component" value="Unassembled WGS sequence"/>
</dbReference>
<sequence>MGELLYWKKREEREKEGQTAVNTIVSTSKTATWTHMVGRLIQEPGVGEKWSTTYKNPVDPFSRETRGRKVGRRGHFETREPGSTDGPTKMRRPLVRARRLSRDRPVWVNDERDQTA</sequence>
<evidence type="ECO:0000256" key="1">
    <source>
        <dbReference type="SAM" id="MobiDB-lite"/>
    </source>
</evidence>
<organism evidence="2 3">
    <name type="scientific">Aristolochia fimbriata</name>
    <name type="common">White veined hardy Dutchman's pipe vine</name>
    <dbReference type="NCBI Taxonomy" id="158543"/>
    <lineage>
        <taxon>Eukaryota</taxon>
        <taxon>Viridiplantae</taxon>
        <taxon>Streptophyta</taxon>
        <taxon>Embryophyta</taxon>
        <taxon>Tracheophyta</taxon>
        <taxon>Spermatophyta</taxon>
        <taxon>Magnoliopsida</taxon>
        <taxon>Magnoliidae</taxon>
        <taxon>Piperales</taxon>
        <taxon>Aristolochiaceae</taxon>
        <taxon>Aristolochia</taxon>
    </lineage>
</organism>
<accession>A0AAV7ERH0</accession>
<comment type="caution">
    <text evidence="2">The sequence shown here is derived from an EMBL/GenBank/DDBJ whole genome shotgun (WGS) entry which is preliminary data.</text>
</comment>